<dbReference type="InterPro" id="IPR011009">
    <property type="entry name" value="Kinase-like_dom_sf"/>
</dbReference>
<evidence type="ECO:0008006" key="4">
    <source>
        <dbReference type="Google" id="ProtNLM"/>
    </source>
</evidence>
<evidence type="ECO:0000256" key="1">
    <source>
        <dbReference type="SAM" id="MobiDB-lite"/>
    </source>
</evidence>
<name>A0ABQ4CWZ9_9ACTN</name>
<gene>
    <name evidence="2" type="ORF">Asi02nite_53300</name>
</gene>
<comment type="caution">
    <text evidence="2">The sequence shown here is derived from an EMBL/GenBank/DDBJ whole genome shotgun (WGS) entry which is preliminary data.</text>
</comment>
<accession>A0ABQ4CWZ9</accession>
<evidence type="ECO:0000313" key="2">
    <source>
        <dbReference type="EMBL" id="GIF75812.1"/>
    </source>
</evidence>
<dbReference type="EMBL" id="BONE01000048">
    <property type="protein sequence ID" value="GIF75812.1"/>
    <property type="molecule type" value="Genomic_DNA"/>
</dbReference>
<reference evidence="2 3" key="1">
    <citation type="submission" date="2021-01" db="EMBL/GenBank/DDBJ databases">
        <title>Whole genome shotgun sequence of Asanoa siamensis NBRC 107932.</title>
        <authorList>
            <person name="Komaki H."/>
            <person name="Tamura T."/>
        </authorList>
    </citation>
    <scope>NUCLEOTIDE SEQUENCE [LARGE SCALE GENOMIC DNA]</scope>
    <source>
        <strain evidence="2 3">NBRC 107932</strain>
    </source>
</reference>
<dbReference type="SUPFAM" id="SSF56112">
    <property type="entry name" value="Protein kinase-like (PK-like)"/>
    <property type="match status" value="1"/>
</dbReference>
<keyword evidence="3" id="KW-1185">Reference proteome</keyword>
<proteinExistence type="predicted"/>
<dbReference type="Proteomes" id="UP000604117">
    <property type="component" value="Unassembled WGS sequence"/>
</dbReference>
<feature type="compositionally biased region" description="Low complexity" evidence="1">
    <location>
        <begin position="129"/>
        <end position="139"/>
    </location>
</feature>
<feature type="region of interest" description="Disordered" evidence="1">
    <location>
        <begin position="109"/>
        <end position="139"/>
    </location>
</feature>
<sequence length="386" mass="40827">MHRRSRFARAARLLSALSDTDLTALIDNGTPGPIGVGGASSVFSIAGIRVFAKRIPLTNRELNRPHSTANLFDLPIHCQYGVGGPSFNAWRELAANQLITTALTAPEARATPRLSTSTTRSAGDLARSAPAISPATDAAEAPAAPFDAAVGSSPAGLRDDAAGFPLLYHWRVLPGRPPTADEHADVDAVVALMGGSPAVRDRLAALADASSSLVLFLEHVPYRLHDSLSDDPLDRAETVERQLSAMVGLLRDLHLLHLDPHMGNLLADGERIYLADFGLATSARFDLSAAERRFAERNATHDAGYASMTLTDWLVTNVCGVPTPAHGGPVARNAYVTRCAGGDIPADVPQPVAGILARHAPTAARMNAFYWRLFGGEVTAEYPGAS</sequence>
<evidence type="ECO:0000313" key="3">
    <source>
        <dbReference type="Proteomes" id="UP000604117"/>
    </source>
</evidence>
<organism evidence="2 3">
    <name type="scientific">Asanoa siamensis</name>
    <dbReference type="NCBI Taxonomy" id="926357"/>
    <lineage>
        <taxon>Bacteria</taxon>
        <taxon>Bacillati</taxon>
        <taxon>Actinomycetota</taxon>
        <taxon>Actinomycetes</taxon>
        <taxon>Micromonosporales</taxon>
        <taxon>Micromonosporaceae</taxon>
        <taxon>Asanoa</taxon>
    </lineage>
</organism>
<protein>
    <recommendedName>
        <fullName evidence="4">Protein kinase domain-containing protein</fullName>
    </recommendedName>
</protein>